<evidence type="ECO:0000256" key="5">
    <source>
        <dbReference type="SAM" id="Phobius"/>
    </source>
</evidence>
<reference evidence="6 7" key="1">
    <citation type="submission" date="2015-08" db="EMBL/GenBank/DDBJ databases">
        <authorList>
            <person name="Babu N.S."/>
            <person name="Beckwith C.J."/>
            <person name="Beseler K.G."/>
            <person name="Brison A."/>
            <person name="Carone J.V."/>
            <person name="Caskin T.P."/>
            <person name="Diamond M."/>
            <person name="Durham M.E."/>
            <person name="Foxe J.M."/>
            <person name="Go M."/>
            <person name="Henderson B.A."/>
            <person name="Jones I.B."/>
            <person name="McGettigan J.A."/>
            <person name="Micheletti S.J."/>
            <person name="Nasrallah M.E."/>
            <person name="Ortiz D."/>
            <person name="Piller C.R."/>
            <person name="Privatt S.R."/>
            <person name="Schneider S.L."/>
            <person name="Sharp S."/>
            <person name="Smith T.C."/>
            <person name="Stanton J.D."/>
            <person name="Ullery H.E."/>
            <person name="Wilson R.J."/>
            <person name="Serrano M.G."/>
            <person name="Buck G."/>
            <person name="Lee V."/>
            <person name="Wang Y."/>
            <person name="Carvalho R."/>
            <person name="Voegtly L."/>
            <person name="Shi R."/>
            <person name="Duckworth R."/>
            <person name="Johnson A."/>
            <person name="Loviza R."/>
            <person name="Walstead R."/>
            <person name="Shah Z."/>
            <person name="Kiflezghi M."/>
            <person name="Wade K."/>
            <person name="Ball S.L."/>
            <person name="Bradley K.W."/>
            <person name="Asai D.J."/>
            <person name="Bowman C.A."/>
            <person name="Russell D.A."/>
            <person name="Pope W.H."/>
            <person name="Jacobs-Sera D."/>
            <person name="Hendrix R.W."/>
            <person name="Hatfull G.F."/>
        </authorList>
    </citation>
    <scope>NUCLEOTIDE SEQUENCE [LARGE SCALE GENOMIC DNA]</scope>
    <source>
        <strain evidence="6 7">DSM 27648</strain>
    </source>
</reference>
<feature type="transmembrane region" description="Helical" evidence="5">
    <location>
        <begin position="110"/>
        <end position="126"/>
    </location>
</feature>
<sequence>MTHSATSNASNVSARPGKGLNIALWCVQVLLALAFLGASSAKLMGKPEMVAVFNAVGIGQWFRYVTGILELAGAVLIVVPKTRSVGAALLAMIMVGAIFAHLFVLHSPPTAPVVLLLLAGFVVWGRREELAHLLGR</sequence>
<name>A0A0K1Q383_9BACT</name>
<dbReference type="GO" id="GO:0016020">
    <property type="term" value="C:membrane"/>
    <property type="evidence" value="ECO:0007669"/>
    <property type="project" value="UniProtKB-SubCell"/>
</dbReference>
<proteinExistence type="predicted"/>
<keyword evidence="7" id="KW-1185">Reference proteome</keyword>
<evidence type="ECO:0000256" key="3">
    <source>
        <dbReference type="ARBA" id="ARBA00022989"/>
    </source>
</evidence>
<feature type="transmembrane region" description="Helical" evidence="5">
    <location>
        <begin position="61"/>
        <end position="79"/>
    </location>
</feature>
<keyword evidence="4 5" id="KW-0472">Membrane</keyword>
<gene>
    <name evidence="6" type="ORF">AKJ09_06882</name>
</gene>
<evidence type="ECO:0000256" key="4">
    <source>
        <dbReference type="ARBA" id="ARBA00023136"/>
    </source>
</evidence>
<dbReference type="EMBL" id="CP012333">
    <property type="protein sequence ID" value="AKV00219.1"/>
    <property type="molecule type" value="Genomic_DNA"/>
</dbReference>
<dbReference type="KEGG" id="llu:AKJ09_06882"/>
<organism evidence="6 7">
    <name type="scientific">Labilithrix luteola</name>
    <dbReference type="NCBI Taxonomy" id="1391654"/>
    <lineage>
        <taxon>Bacteria</taxon>
        <taxon>Pseudomonadati</taxon>
        <taxon>Myxococcota</taxon>
        <taxon>Polyangia</taxon>
        <taxon>Polyangiales</taxon>
        <taxon>Labilitrichaceae</taxon>
        <taxon>Labilithrix</taxon>
    </lineage>
</organism>
<dbReference type="InterPro" id="IPR032808">
    <property type="entry name" value="DoxX"/>
</dbReference>
<keyword evidence="2 5" id="KW-0812">Transmembrane</keyword>
<protein>
    <recommendedName>
        <fullName evidence="8">DoxX family protein</fullName>
    </recommendedName>
</protein>
<dbReference type="AlphaFoldDB" id="A0A0K1Q383"/>
<comment type="subcellular location">
    <subcellularLocation>
        <location evidence="1">Membrane</location>
        <topology evidence="1">Multi-pass membrane protein</topology>
    </subcellularLocation>
</comment>
<dbReference type="Pfam" id="PF13564">
    <property type="entry name" value="DoxX_2"/>
    <property type="match status" value="1"/>
</dbReference>
<evidence type="ECO:0000256" key="2">
    <source>
        <dbReference type="ARBA" id="ARBA00022692"/>
    </source>
</evidence>
<dbReference type="Proteomes" id="UP000064967">
    <property type="component" value="Chromosome"/>
</dbReference>
<feature type="transmembrane region" description="Helical" evidence="5">
    <location>
        <begin position="20"/>
        <end position="41"/>
    </location>
</feature>
<accession>A0A0K1Q383</accession>
<evidence type="ECO:0000313" key="7">
    <source>
        <dbReference type="Proteomes" id="UP000064967"/>
    </source>
</evidence>
<keyword evidence="3 5" id="KW-1133">Transmembrane helix</keyword>
<evidence type="ECO:0008006" key="8">
    <source>
        <dbReference type="Google" id="ProtNLM"/>
    </source>
</evidence>
<dbReference type="OrthoDB" id="3576439at2"/>
<evidence type="ECO:0000256" key="1">
    <source>
        <dbReference type="ARBA" id="ARBA00004141"/>
    </source>
</evidence>
<feature type="transmembrane region" description="Helical" evidence="5">
    <location>
        <begin position="86"/>
        <end position="104"/>
    </location>
</feature>
<evidence type="ECO:0000313" key="6">
    <source>
        <dbReference type="EMBL" id="AKV00219.1"/>
    </source>
</evidence>
<dbReference type="STRING" id="1391654.AKJ09_06882"/>